<evidence type="ECO:0000256" key="3">
    <source>
        <dbReference type="ARBA" id="ARBA00022448"/>
    </source>
</evidence>
<dbReference type="InterPro" id="IPR035906">
    <property type="entry name" value="MetI-like_sf"/>
</dbReference>
<organism evidence="10">
    <name type="scientific">Chelativorans sp. (strain BNC1)</name>
    <dbReference type="NCBI Taxonomy" id="266779"/>
    <lineage>
        <taxon>Bacteria</taxon>
        <taxon>Pseudomonadati</taxon>
        <taxon>Pseudomonadota</taxon>
        <taxon>Alphaproteobacteria</taxon>
        <taxon>Hyphomicrobiales</taxon>
        <taxon>Phyllobacteriaceae</taxon>
        <taxon>Chelativorans</taxon>
    </lineage>
</organism>
<evidence type="ECO:0000256" key="1">
    <source>
        <dbReference type="ARBA" id="ARBA00004651"/>
    </source>
</evidence>
<comment type="subcellular location">
    <subcellularLocation>
        <location evidence="1 8">Cell membrane</location>
        <topology evidence="1 8">Multi-pass membrane protein</topology>
    </subcellularLocation>
</comment>
<evidence type="ECO:0000259" key="9">
    <source>
        <dbReference type="PROSITE" id="PS50928"/>
    </source>
</evidence>
<dbReference type="SUPFAM" id="SSF161098">
    <property type="entry name" value="MetI-like"/>
    <property type="match status" value="1"/>
</dbReference>
<gene>
    <name evidence="10" type="ordered locus">Meso_2371</name>
</gene>
<keyword evidence="3 8" id="KW-0813">Transport</keyword>
<accession>Q11FR8</accession>
<evidence type="ECO:0000256" key="4">
    <source>
        <dbReference type="ARBA" id="ARBA00022475"/>
    </source>
</evidence>
<keyword evidence="6 8" id="KW-1133">Transmembrane helix</keyword>
<evidence type="ECO:0000256" key="5">
    <source>
        <dbReference type="ARBA" id="ARBA00022692"/>
    </source>
</evidence>
<dbReference type="EMBL" id="CP000390">
    <property type="protein sequence ID" value="ABG63757.1"/>
    <property type="molecule type" value="Genomic_DNA"/>
</dbReference>
<dbReference type="STRING" id="266779.Meso_2371"/>
<protein>
    <submittedName>
        <fullName evidence="10">Binding-protein-dependent transport systems inner membrane component</fullName>
    </submittedName>
</protein>
<comment type="similarity">
    <text evidence="2">Belongs to the binding-protein-dependent transport system permease family. CysTW subfamily.</text>
</comment>
<dbReference type="Pfam" id="PF00528">
    <property type="entry name" value="BPD_transp_1"/>
    <property type="match status" value="1"/>
</dbReference>
<evidence type="ECO:0000256" key="7">
    <source>
        <dbReference type="ARBA" id="ARBA00023136"/>
    </source>
</evidence>
<dbReference type="PROSITE" id="PS50928">
    <property type="entry name" value="ABC_TM1"/>
    <property type="match status" value="1"/>
</dbReference>
<feature type="transmembrane region" description="Helical" evidence="8">
    <location>
        <begin position="59"/>
        <end position="79"/>
    </location>
</feature>
<dbReference type="KEGG" id="mes:Meso_2371"/>
<dbReference type="InterPro" id="IPR000515">
    <property type="entry name" value="MetI-like"/>
</dbReference>
<name>Q11FR8_CHESB</name>
<feature type="transmembrane region" description="Helical" evidence="8">
    <location>
        <begin position="91"/>
        <end position="115"/>
    </location>
</feature>
<feature type="transmembrane region" description="Helical" evidence="8">
    <location>
        <begin position="182"/>
        <end position="207"/>
    </location>
</feature>
<evidence type="ECO:0000256" key="2">
    <source>
        <dbReference type="ARBA" id="ARBA00007069"/>
    </source>
</evidence>
<keyword evidence="5 8" id="KW-0812">Transmembrane</keyword>
<dbReference type="HOGENOM" id="CLU_016047_18_2_5"/>
<proteinExistence type="inferred from homology"/>
<dbReference type="AlphaFoldDB" id="Q11FR8"/>
<dbReference type="GO" id="GO:0005886">
    <property type="term" value="C:plasma membrane"/>
    <property type="evidence" value="ECO:0007669"/>
    <property type="project" value="UniProtKB-SubCell"/>
</dbReference>
<dbReference type="PANTHER" id="PTHR42929:SF5">
    <property type="entry name" value="ABC TRANSPORTER PERMEASE PROTEIN"/>
    <property type="match status" value="1"/>
</dbReference>
<dbReference type="eggNOG" id="COG1176">
    <property type="taxonomic scope" value="Bacteria"/>
</dbReference>
<dbReference type="GO" id="GO:0055085">
    <property type="term" value="P:transmembrane transport"/>
    <property type="evidence" value="ECO:0007669"/>
    <property type="project" value="InterPro"/>
</dbReference>
<evidence type="ECO:0000256" key="8">
    <source>
        <dbReference type="RuleBase" id="RU363032"/>
    </source>
</evidence>
<feature type="transmembrane region" description="Helical" evidence="8">
    <location>
        <begin position="240"/>
        <end position="259"/>
    </location>
</feature>
<sequence precursor="true">MYFILPLLIYMAAVFLLPLLFVLFTSVVSETSGQLTLEFFERFFTHGLYLRVLKTTLEISLIGTALTLLIAYPIAYYLAKQTPKRRSYLTLLILLPFYTSILVKAFAFMVVLGYNGVVNDAIRLVLGEDFVLPLLFNRFGVMIGVVHDMVPFMVFPIVINLLAQNSSIHKAAEIMGATRTRIFWSIIFPLSLPAVAAGSLLVIIRLMGQFVTPALLGGRTDIMMSNLISFHIKDALDWNMAAAVSIVLLLLSCLILLALTRVRGAQLFGEQPRHG</sequence>
<evidence type="ECO:0000256" key="6">
    <source>
        <dbReference type="ARBA" id="ARBA00022989"/>
    </source>
</evidence>
<dbReference type="PANTHER" id="PTHR42929">
    <property type="entry name" value="INNER MEMBRANE ABC TRANSPORTER PERMEASE PROTEIN YDCU-RELATED-RELATED"/>
    <property type="match status" value="1"/>
</dbReference>
<dbReference type="CDD" id="cd06261">
    <property type="entry name" value="TM_PBP2"/>
    <property type="match status" value="1"/>
</dbReference>
<evidence type="ECO:0000313" key="10">
    <source>
        <dbReference type="EMBL" id="ABG63757.1"/>
    </source>
</evidence>
<keyword evidence="7 8" id="KW-0472">Membrane</keyword>
<reference evidence="10" key="1">
    <citation type="submission" date="2006-06" db="EMBL/GenBank/DDBJ databases">
        <title>Complete sequence of chromosome of Chelativorans sp. BNC1.</title>
        <authorList>
            <consortium name="US DOE Joint Genome Institute"/>
            <person name="Copeland A."/>
            <person name="Lucas S."/>
            <person name="Lapidus A."/>
            <person name="Barry K."/>
            <person name="Detter J.C."/>
            <person name="Glavina del Rio T."/>
            <person name="Hammon N."/>
            <person name="Israni S."/>
            <person name="Dalin E."/>
            <person name="Tice H."/>
            <person name="Pitluck S."/>
            <person name="Chertkov O."/>
            <person name="Brettin T."/>
            <person name="Bruce D."/>
            <person name="Han C."/>
            <person name="Tapia R."/>
            <person name="Gilna P."/>
            <person name="Schmutz J."/>
            <person name="Larimer F."/>
            <person name="Land M."/>
            <person name="Hauser L."/>
            <person name="Kyrpides N."/>
            <person name="Mikhailova N."/>
            <person name="Richardson P."/>
        </authorList>
    </citation>
    <scope>NUCLEOTIDE SEQUENCE</scope>
    <source>
        <strain evidence="10">BNC1</strain>
    </source>
</reference>
<feature type="transmembrane region" description="Helical" evidence="8">
    <location>
        <begin position="135"/>
        <end position="162"/>
    </location>
</feature>
<keyword evidence="4" id="KW-1003">Cell membrane</keyword>
<feature type="domain" description="ABC transmembrane type-1" evidence="9">
    <location>
        <begin position="53"/>
        <end position="259"/>
    </location>
</feature>
<feature type="transmembrane region" description="Helical" evidence="8">
    <location>
        <begin position="7"/>
        <end position="28"/>
    </location>
</feature>
<dbReference type="Gene3D" id="1.10.3720.10">
    <property type="entry name" value="MetI-like"/>
    <property type="match status" value="1"/>
</dbReference>